<evidence type="ECO:0000256" key="6">
    <source>
        <dbReference type="SAM" id="MobiDB-lite"/>
    </source>
</evidence>
<dbReference type="GO" id="GO:0005637">
    <property type="term" value="C:nuclear inner membrane"/>
    <property type="evidence" value="ECO:0007669"/>
    <property type="project" value="UniProtKB-SubCell"/>
</dbReference>
<feature type="transmembrane region" description="Helical" evidence="7">
    <location>
        <begin position="321"/>
        <end position="340"/>
    </location>
</feature>
<sequence length="758" mass="83822">MVRLRSRYFGCFYCGRRSTIRSDSRIREFTCTNCDATNHLDENGEITDPPVVEITSPKQYATPSRAASPTDFPPSSSFTSFSENIFCDTCLKNQRLFTASLAQYLPDDPSHPDYADLERRYYRFRKDLEKRYPQVCADCADKVESRIKQAGYTAKTDHLRLMMEKSRTRNVPKRTTPLDLADSAGRWLWWAALFLQTLWHLVNVARWLQQQHESQQQQQQQHGQGMYDPDEKPPMGVAMVALLSRGIALLPDAHALIRWSISAGLLSVWWNPHFVQLSRGFTRHLVGFAQWYLFQGLIIVLRYLFRNIVSMQGGMAQSRHAQLSVHLAMATIMCFIYSLASRSIKVDTSPLFGAPGRAVTAPMGQITPARKTKDEPKTLAEELTDALDATIPACIPPTPQQEPPLWRNQTPLLAPRVPSTPYTSSTRGASPFSMLNLDVPSLSPIKSDRKPHDPDAMDWSPIPAVRSTHRALQTPTSTTGSRPFGQSPVQPNSKPFWFKVPPAPVNPARRLRNPPNAPLLRQKQGPPAADENPGLQFNSRRAAEPEFGGDPAAAAAGVAAQRNRIDFQQPSFFAPERSDETNFLADAFGSSFSLGVEPVDEGEETEVEERVFAAFPDSRPKSSLPPNSNGRGGSSGASPHKMDASGLWTLAALLPSWLLMSFVPVPFRRELQLLSLALAGVTALQGVGHERAAAAAASSSVAELAGHALNALGVAELGAVCWAWWQVWSVDDPRDVPWLGAATLGCMLGQQAWAFYKQ</sequence>
<dbReference type="STRING" id="150374.A0A0M9VSG7"/>
<feature type="transmembrane region" description="Helical" evidence="7">
    <location>
        <begin position="291"/>
        <end position="309"/>
    </location>
</feature>
<dbReference type="AlphaFoldDB" id="A0A0M9VSG7"/>
<keyword evidence="4 7" id="KW-0472">Membrane</keyword>
<accession>A0A0M9VSG7</accession>
<name>A0A0M9VSG7_ESCWE</name>
<organism evidence="9 10">
    <name type="scientific">Escovopsis weberi</name>
    <dbReference type="NCBI Taxonomy" id="150374"/>
    <lineage>
        <taxon>Eukaryota</taxon>
        <taxon>Fungi</taxon>
        <taxon>Dikarya</taxon>
        <taxon>Ascomycota</taxon>
        <taxon>Pezizomycotina</taxon>
        <taxon>Sordariomycetes</taxon>
        <taxon>Hypocreomycetidae</taxon>
        <taxon>Hypocreales</taxon>
        <taxon>Hypocreaceae</taxon>
        <taxon>Escovopsis</taxon>
    </lineage>
</organism>
<evidence type="ECO:0000256" key="4">
    <source>
        <dbReference type="ARBA" id="ARBA00023136"/>
    </source>
</evidence>
<dbReference type="Pfam" id="PF09779">
    <property type="entry name" value="Ima1_N"/>
    <property type="match status" value="1"/>
</dbReference>
<keyword evidence="5" id="KW-0539">Nucleus</keyword>
<evidence type="ECO:0000256" key="5">
    <source>
        <dbReference type="ARBA" id="ARBA00023242"/>
    </source>
</evidence>
<dbReference type="Proteomes" id="UP000053831">
    <property type="component" value="Unassembled WGS sequence"/>
</dbReference>
<keyword evidence="3 7" id="KW-1133">Transmembrane helix</keyword>
<protein>
    <submittedName>
        <fullName evidence="9">Integral inner nuclear membrane protein ima1</fullName>
    </submittedName>
</protein>
<comment type="caution">
    <text evidence="9">The sequence shown here is derived from an EMBL/GenBank/DDBJ whole genome shotgun (WGS) entry which is preliminary data.</text>
</comment>
<feature type="region of interest" description="Disordered" evidence="6">
    <location>
        <begin position="474"/>
        <end position="495"/>
    </location>
</feature>
<keyword evidence="2 7" id="KW-0812">Transmembrane</keyword>
<keyword evidence="10" id="KW-1185">Reference proteome</keyword>
<evidence type="ECO:0000256" key="7">
    <source>
        <dbReference type="SAM" id="Phobius"/>
    </source>
</evidence>
<dbReference type="InterPro" id="IPR042321">
    <property type="entry name" value="Ima1"/>
</dbReference>
<reference evidence="9 10" key="1">
    <citation type="submission" date="2015-07" db="EMBL/GenBank/DDBJ databases">
        <title>The genome of the fungus Escovopsis weberi, a specialized disease agent of ant agriculture.</title>
        <authorList>
            <person name="de Man T.J."/>
            <person name="Stajich J.E."/>
            <person name="Kubicek C.P."/>
            <person name="Chenthamara K."/>
            <person name="Atanasova L."/>
            <person name="Druzhinina I.S."/>
            <person name="Birnbaum S."/>
            <person name="Barribeau S.M."/>
            <person name="Teiling C."/>
            <person name="Suen G."/>
            <person name="Currie C."/>
            <person name="Gerardo N.M."/>
        </authorList>
    </citation>
    <scope>NUCLEOTIDE SEQUENCE [LARGE SCALE GENOMIC DNA]</scope>
</reference>
<dbReference type="GO" id="GO:0034506">
    <property type="term" value="C:chromosome, centromeric core domain"/>
    <property type="evidence" value="ECO:0007669"/>
    <property type="project" value="TreeGrafter"/>
</dbReference>
<feature type="region of interest" description="Disordered" evidence="6">
    <location>
        <begin position="509"/>
        <end position="535"/>
    </location>
</feature>
<dbReference type="PANTHER" id="PTHR28538">
    <property type="entry name" value="INTEGRAL INNER NUCLEAR MEMBRANE PROTEIN IMA1"/>
    <property type="match status" value="1"/>
</dbReference>
<feature type="region of interest" description="Disordered" evidence="6">
    <location>
        <begin position="612"/>
        <end position="640"/>
    </location>
</feature>
<evidence type="ECO:0000259" key="8">
    <source>
        <dbReference type="Pfam" id="PF09779"/>
    </source>
</evidence>
<proteinExistence type="predicted"/>
<evidence type="ECO:0000313" key="9">
    <source>
        <dbReference type="EMBL" id="KOS17699.1"/>
    </source>
</evidence>
<evidence type="ECO:0000256" key="2">
    <source>
        <dbReference type="ARBA" id="ARBA00022692"/>
    </source>
</evidence>
<feature type="region of interest" description="Disordered" evidence="6">
    <location>
        <begin position="414"/>
        <end position="435"/>
    </location>
</feature>
<dbReference type="PANTHER" id="PTHR28538:SF1">
    <property type="entry name" value="INTEGRAL INNER NUCLEAR MEMBRANE PROTEIN IMA1"/>
    <property type="match status" value="1"/>
</dbReference>
<dbReference type="GO" id="GO:0044732">
    <property type="term" value="C:mitotic spindle pole body"/>
    <property type="evidence" value="ECO:0007669"/>
    <property type="project" value="TreeGrafter"/>
</dbReference>
<evidence type="ECO:0000256" key="3">
    <source>
        <dbReference type="ARBA" id="ARBA00022989"/>
    </source>
</evidence>
<dbReference type="GO" id="GO:0071765">
    <property type="term" value="P:nuclear inner membrane organization"/>
    <property type="evidence" value="ECO:0007669"/>
    <property type="project" value="InterPro"/>
</dbReference>
<dbReference type="InterPro" id="IPR018617">
    <property type="entry name" value="Ima1_N"/>
</dbReference>
<evidence type="ECO:0000256" key="1">
    <source>
        <dbReference type="ARBA" id="ARBA00004473"/>
    </source>
</evidence>
<dbReference type="OrthoDB" id="5966927at2759"/>
<gene>
    <name evidence="9" type="ORF">ESCO_003324</name>
</gene>
<feature type="domain" description="Ima1 N-terminal" evidence="8">
    <location>
        <begin position="11"/>
        <end position="143"/>
    </location>
</feature>
<dbReference type="EMBL" id="LGSR01000022">
    <property type="protein sequence ID" value="KOS17699.1"/>
    <property type="molecule type" value="Genomic_DNA"/>
</dbReference>
<comment type="subcellular location">
    <subcellularLocation>
        <location evidence="1">Nucleus inner membrane</location>
        <topology evidence="1">Multi-pass membrane protein</topology>
    </subcellularLocation>
</comment>
<dbReference type="GO" id="GO:0034992">
    <property type="term" value="C:microtubule organizing center attachment site"/>
    <property type="evidence" value="ECO:0007669"/>
    <property type="project" value="TreeGrafter"/>
</dbReference>
<evidence type="ECO:0000313" key="10">
    <source>
        <dbReference type="Proteomes" id="UP000053831"/>
    </source>
</evidence>